<evidence type="ECO:0000313" key="2">
    <source>
        <dbReference type="EMBL" id="KAJ8407202.1"/>
    </source>
</evidence>
<name>A0AAD7WS35_9TELE</name>
<reference evidence="2" key="1">
    <citation type="journal article" date="2023" name="Science">
        <title>Genome structures resolve the early diversification of teleost fishes.</title>
        <authorList>
            <person name="Parey E."/>
            <person name="Louis A."/>
            <person name="Montfort J."/>
            <person name="Bouchez O."/>
            <person name="Roques C."/>
            <person name="Iampietro C."/>
            <person name="Lluch J."/>
            <person name="Castinel A."/>
            <person name="Donnadieu C."/>
            <person name="Desvignes T."/>
            <person name="Floi Bucao C."/>
            <person name="Jouanno E."/>
            <person name="Wen M."/>
            <person name="Mejri S."/>
            <person name="Dirks R."/>
            <person name="Jansen H."/>
            <person name="Henkel C."/>
            <person name="Chen W.J."/>
            <person name="Zahm M."/>
            <person name="Cabau C."/>
            <person name="Klopp C."/>
            <person name="Thompson A.W."/>
            <person name="Robinson-Rechavi M."/>
            <person name="Braasch I."/>
            <person name="Lecointre G."/>
            <person name="Bobe J."/>
            <person name="Postlethwait J.H."/>
            <person name="Berthelot C."/>
            <person name="Roest Crollius H."/>
            <person name="Guiguen Y."/>
        </authorList>
    </citation>
    <scope>NUCLEOTIDE SEQUENCE</scope>
    <source>
        <strain evidence="2">NC1722</strain>
    </source>
</reference>
<sequence length="85" mass="9423">MFTIWDLEAEMAPLPVPHSQEKKERSRQGDDTEQRSAVNGRLRGDRLAAESGAPPTETPPAHGVIPEFAKKEGMLHFRWSAKGGK</sequence>
<evidence type="ECO:0000313" key="3">
    <source>
        <dbReference type="Proteomes" id="UP001221898"/>
    </source>
</evidence>
<organism evidence="2 3">
    <name type="scientific">Aldrovandia affinis</name>
    <dbReference type="NCBI Taxonomy" id="143900"/>
    <lineage>
        <taxon>Eukaryota</taxon>
        <taxon>Metazoa</taxon>
        <taxon>Chordata</taxon>
        <taxon>Craniata</taxon>
        <taxon>Vertebrata</taxon>
        <taxon>Euteleostomi</taxon>
        <taxon>Actinopterygii</taxon>
        <taxon>Neopterygii</taxon>
        <taxon>Teleostei</taxon>
        <taxon>Notacanthiformes</taxon>
        <taxon>Halosauridae</taxon>
        <taxon>Aldrovandia</taxon>
    </lineage>
</organism>
<feature type="compositionally biased region" description="Basic and acidic residues" evidence="1">
    <location>
        <begin position="19"/>
        <end position="34"/>
    </location>
</feature>
<evidence type="ECO:0000256" key="1">
    <source>
        <dbReference type="SAM" id="MobiDB-lite"/>
    </source>
</evidence>
<protein>
    <submittedName>
        <fullName evidence="2">Uncharacterized protein</fullName>
    </submittedName>
</protein>
<keyword evidence="3" id="KW-1185">Reference proteome</keyword>
<proteinExistence type="predicted"/>
<dbReference type="Proteomes" id="UP001221898">
    <property type="component" value="Unassembled WGS sequence"/>
</dbReference>
<accession>A0AAD7WS35</accession>
<dbReference type="AlphaFoldDB" id="A0AAD7WS35"/>
<comment type="caution">
    <text evidence="2">The sequence shown here is derived from an EMBL/GenBank/DDBJ whole genome shotgun (WGS) entry which is preliminary data.</text>
</comment>
<gene>
    <name evidence="2" type="ORF">AAFF_G00288780</name>
</gene>
<dbReference type="EMBL" id="JAINUG010000040">
    <property type="protein sequence ID" value="KAJ8407202.1"/>
    <property type="molecule type" value="Genomic_DNA"/>
</dbReference>
<feature type="region of interest" description="Disordered" evidence="1">
    <location>
        <begin position="1"/>
        <end position="64"/>
    </location>
</feature>